<dbReference type="Gene3D" id="3.20.20.140">
    <property type="entry name" value="Metal-dependent hydrolases"/>
    <property type="match status" value="1"/>
</dbReference>
<accession>A0ABP6V1S1</accession>
<dbReference type="PANTHER" id="PTHR22642:SF2">
    <property type="entry name" value="PROTEIN LONG AFTER FAR-RED 3"/>
    <property type="match status" value="1"/>
</dbReference>
<dbReference type="InterPro" id="IPR032466">
    <property type="entry name" value="Metal_Hydrolase"/>
</dbReference>
<dbReference type="Proteomes" id="UP001500689">
    <property type="component" value="Unassembled WGS sequence"/>
</dbReference>
<dbReference type="Gene3D" id="3.10.310.70">
    <property type="match status" value="1"/>
</dbReference>
<reference evidence="3" key="1">
    <citation type="journal article" date="2019" name="Int. J. Syst. Evol. Microbiol.">
        <title>The Global Catalogue of Microorganisms (GCM) 10K type strain sequencing project: providing services to taxonomists for standard genome sequencing and annotation.</title>
        <authorList>
            <consortium name="The Broad Institute Genomics Platform"/>
            <consortium name="The Broad Institute Genome Sequencing Center for Infectious Disease"/>
            <person name="Wu L."/>
            <person name="Ma J."/>
        </authorList>
    </citation>
    <scope>NUCLEOTIDE SEQUENCE [LARGE SCALE GENOMIC DNA]</scope>
    <source>
        <strain evidence="3">JCM 16898</strain>
    </source>
</reference>
<organism evidence="2 3">
    <name type="scientific">Amycolatopsis ultiminotia</name>
    <dbReference type="NCBI Taxonomy" id="543629"/>
    <lineage>
        <taxon>Bacteria</taxon>
        <taxon>Bacillati</taxon>
        <taxon>Actinomycetota</taxon>
        <taxon>Actinomycetes</taxon>
        <taxon>Pseudonocardiales</taxon>
        <taxon>Pseudonocardiaceae</taxon>
        <taxon>Amycolatopsis</taxon>
    </lineage>
</organism>
<sequence>MILIRDAEVDGLRVDVRITGGRVTGIGRRLTRRGEEVIDAGGGALIPGLVDHHLHLHALAAAMRSAHCGPPDVSGAAGLATTLAAAPADEHGWVRGVGYHESVAGDLDAAGLDRLHCARPVRLQHRSGALWIVNSPGMRRIGLAQADQHGIERAADGTPTGRLWRADAWLRSRLPRTGPPDLTAVGTRLSRFGITAVTDATPDLAPAALDSLASAVTTGALRQHVRVLGAPLGVAPPAPLTVGPYKIVLADSGLPELDALTEVIRRAHVAGRPVAVHCVTREALVLLLAALDETGSVAGDRIEHAALAPPELVDGLAGRGLRVVTQPGFLVHRGDDFLRALPTGDRPDLYRCAGLVAAGIPLALSSDAPFGPLDPWAVIAAAVHRRTPAGVVAGRAERLSPAAALDAYLAAPEAPGGPPRRVRPGAPADLALVDRPLADVLTGLPLSASPVRTTFLAGRQGPPRS</sequence>
<proteinExistence type="predicted"/>
<keyword evidence="3" id="KW-1185">Reference proteome</keyword>
<dbReference type="RefSeq" id="WP_344855292.1">
    <property type="nucleotide sequence ID" value="NZ_BAAAZN010000001.1"/>
</dbReference>
<feature type="domain" description="Amidohydrolase 3" evidence="1">
    <location>
        <begin position="36"/>
        <end position="440"/>
    </location>
</feature>
<evidence type="ECO:0000313" key="2">
    <source>
        <dbReference type="EMBL" id="GAA3527234.1"/>
    </source>
</evidence>
<name>A0ABP6V1S1_9PSEU</name>
<dbReference type="EMBL" id="BAAAZN010000001">
    <property type="protein sequence ID" value="GAA3527234.1"/>
    <property type="molecule type" value="Genomic_DNA"/>
</dbReference>
<dbReference type="PANTHER" id="PTHR22642">
    <property type="entry name" value="IMIDAZOLONEPROPIONASE"/>
    <property type="match status" value="1"/>
</dbReference>
<dbReference type="InterPro" id="IPR013108">
    <property type="entry name" value="Amidohydro_3"/>
</dbReference>
<evidence type="ECO:0000259" key="1">
    <source>
        <dbReference type="Pfam" id="PF07969"/>
    </source>
</evidence>
<evidence type="ECO:0000313" key="3">
    <source>
        <dbReference type="Proteomes" id="UP001500689"/>
    </source>
</evidence>
<gene>
    <name evidence="2" type="ORF">GCM10022222_07790</name>
</gene>
<dbReference type="Pfam" id="PF07969">
    <property type="entry name" value="Amidohydro_3"/>
    <property type="match status" value="1"/>
</dbReference>
<dbReference type="Gene3D" id="2.30.40.10">
    <property type="entry name" value="Urease, subunit C, domain 1"/>
    <property type="match status" value="1"/>
</dbReference>
<comment type="caution">
    <text evidence="2">The sequence shown here is derived from an EMBL/GenBank/DDBJ whole genome shotgun (WGS) entry which is preliminary data.</text>
</comment>
<dbReference type="InterPro" id="IPR011059">
    <property type="entry name" value="Metal-dep_hydrolase_composite"/>
</dbReference>
<protein>
    <submittedName>
        <fullName evidence="2">Amidohydrolase family protein</fullName>
    </submittedName>
</protein>
<dbReference type="SUPFAM" id="SSF51338">
    <property type="entry name" value="Composite domain of metallo-dependent hydrolases"/>
    <property type="match status" value="1"/>
</dbReference>
<dbReference type="SUPFAM" id="SSF51556">
    <property type="entry name" value="Metallo-dependent hydrolases"/>
    <property type="match status" value="1"/>
</dbReference>